<accession>A0A9P5NH29</accession>
<comment type="caution">
    <text evidence="1">The sequence shown here is derived from an EMBL/GenBank/DDBJ whole genome shotgun (WGS) entry which is preliminary data.</text>
</comment>
<keyword evidence="2" id="KW-1185">Reference proteome</keyword>
<gene>
    <name evidence="1" type="ORF">CPB84DRAFT_193737</name>
</gene>
<protein>
    <submittedName>
        <fullName evidence="1">Uncharacterized protein</fullName>
    </submittedName>
</protein>
<sequence length="185" mass="20952">MALRYGLPYFLEDKSGRLSGSDFIDLHDRMKLAYSCKDRSSSLFTYEIHDTTAGTYDAYNKAVATLTFGSDNALGTITYTRDKIERQMVDYLAQVNDIAGSKLRRFFASDGKEYRWGYRVVPNEEWTCTNSSGTVVSHYNLKVDGEPPYFGSSGCMLSVDEDFGHLACEMLATVMIMRHIDKHNL</sequence>
<dbReference type="Proteomes" id="UP000724874">
    <property type="component" value="Unassembled WGS sequence"/>
</dbReference>
<dbReference type="EMBL" id="JADNYJ010000118">
    <property type="protein sequence ID" value="KAF8883066.1"/>
    <property type="molecule type" value="Genomic_DNA"/>
</dbReference>
<evidence type="ECO:0000313" key="1">
    <source>
        <dbReference type="EMBL" id="KAF8883066.1"/>
    </source>
</evidence>
<dbReference type="AlphaFoldDB" id="A0A9P5NH29"/>
<proteinExistence type="predicted"/>
<evidence type="ECO:0000313" key="2">
    <source>
        <dbReference type="Proteomes" id="UP000724874"/>
    </source>
</evidence>
<reference evidence="1" key="1">
    <citation type="submission" date="2020-11" db="EMBL/GenBank/DDBJ databases">
        <authorList>
            <consortium name="DOE Joint Genome Institute"/>
            <person name="Ahrendt S."/>
            <person name="Riley R."/>
            <person name="Andreopoulos W."/>
            <person name="LaButti K."/>
            <person name="Pangilinan J."/>
            <person name="Ruiz-duenas F.J."/>
            <person name="Barrasa J.M."/>
            <person name="Sanchez-Garcia M."/>
            <person name="Camarero S."/>
            <person name="Miyauchi S."/>
            <person name="Serrano A."/>
            <person name="Linde D."/>
            <person name="Babiker R."/>
            <person name="Drula E."/>
            <person name="Ayuso-Fernandez I."/>
            <person name="Pacheco R."/>
            <person name="Padilla G."/>
            <person name="Ferreira P."/>
            <person name="Barriuso J."/>
            <person name="Kellner H."/>
            <person name="Castanera R."/>
            <person name="Alfaro M."/>
            <person name="Ramirez L."/>
            <person name="Pisabarro A.G."/>
            <person name="Kuo A."/>
            <person name="Tritt A."/>
            <person name="Lipzen A."/>
            <person name="He G."/>
            <person name="Yan M."/>
            <person name="Ng V."/>
            <person name="Cullen D."/>
            <person name="Martin F."/>
            <person name="Rosso M.-N."/>
            <person name="Henrissat B."/>
            <person name="Hibbett D."/>
            <person name="Martinez A.T."/>
            <person name="Grigoriev I.V."/>
        </authorList>
    </citation>
    <scope>NUCLEOTIDE SEQUENCE</scope>
    <source>
        <strain evidence="1">AH 44721</strain>
    </source>
</reference>
<name>A0A9P5NH29_GYMJU</name>
<organism evidence="1 2">
    <name type="scientific">Gymnopilus junonius</name>
    <name type="common">Spectacular rustgill mushroom</name>
    <name type="synonym">Gymnopilus spectabilis subsp. junonius</name>
    <dbReference type="NCBI Taxonomy" id="109634"/>
    <lineage>
        <taxon>Eukaryota</taxon>
        <taxon>Fungi</taxon>
        <taxon>Dikarya</taxon>
        <taxon>Basidiomycota</taxon>
        <taxon>Agaricomycotina</taxon>
        <taxon>Agaricomycetes</taxon>
        <taxon>Agaricomycetidae</taxon>
        <taxon>Agaricales</taxon>
        <taxon>Agaricineae</taxon>
        <taxon>Hymenogastraceae</taxon>
        <taxon>Gymnopilus</taxon>
    </lineage>
</organism>
<dbReference type="OrthoDB" id="3242031at2759"/>